<keyword evidence="1" id="KW-0732">Signal</keyword>
<dbReference type="NCBIfam" id="TIGR02601">
    <property type="entry name" value="autotrns_rpt"/>
    <property type="match status" value="2"/>
</dbReference>
<dbReference type="Proteomes" id="UP000005824">
    <property type="component" value="Unassembled WGS sequence"/>
</dbReference>
<dbReference type="InterPro" id="IPR013425">
    <property type="entry name" value="Autotrns_rpt"/>
</dbReference>
<evidence type="ECO:0000256" key="1">
    <source>
        <dbReference type="ARBA" id="ARBA00022729"/>
    </source>
</evidence>
<evidence type="ECO:0000313" key="3">
    <source>
        <dbReference type="Proteomes" id="UP000005824"/>
    </source>
</evidence>
<accession>B4D4Q6</accession>
<dbReference type="AlphaFoldDB" id="B4D4Q6"/>
<dbReference type="EMBL" id="ABVL01000012">
    <property type="protein sequence ID" value="EDY18509.1"/>
    <property type="molecule type" value="Genomic_DNA"/>
</dbReference>
<gene>
    <name evidence="2" type="ORF">CfE428DRAFT_3894</name>
</gene>
<dbReference type="Pfam" id="PF12951">
    <property type="entry name" value="PATR"/>
    <property type="match status" value="4"/>
</dbReference>
<dbReference type="Gene3D" id="2.160.20.20">
    <property type="match status" value="1"/>
</dbReference>
<name>B4D4Q6_9BACT</name>
<dbReference type="InterPro" id="IPR011050">
    <property type="entry name" value="Pectin_lyase_fold/virulence"/>
</dbReference>
<dbReference type="InterPro" id="IPR012332">
    <property type="entry name" value="Autotransporter_pectin_lyase_C"/>
</dbReference>
<reference evidence="2 3" key="1">
    <citation type="journal article" date="2011" name="J. Bacteriol.">
        <title>Genome sequence of Chthoniobacter flavus Ellin428, an aerobic heterotrophic soil bacterium.</title>
        <authorList>
            <person name="Kant R."/>
            <person name="van Passel M.W."/>
            <person name="Palva A."/>
            <person name="Lucas S."/>
            <person name="Lapidus A."/>
            <person name="Glavina Del Rio T."/>
            <person name="Dalin E."/>
            <person name="Tice H."/>
            <person name="Bruce D."/>
            <person name="Goodwin L."/>
            <person name="Pitluck S."/>
            <person name="Larimer F.W."/>
            <person name="Land M.L."/>
            <person name="Hauser L."/>
            <person name="Sangwan P."/>
            <person name="de Vos W.M."/>
            <person name="Janssen P.H."/>
            <person name="Smidt H."/>
        </authorList>
    </citation>
    <scope>NUCLEOTIDE SEQUENCE [LARGE SCALE GENOMIC DNA]</scope>
    <source>
        <strain evidence="2 3">Ellin428</strain>
    </source>
</reference>
<evidence type="ECO:0000313" key="2">
    <source>
        <dbReference type="EMBL" id="EDY18509.1"/>
    </source>
</evidence>
<protein>
    <submittedName>
        <fullName evidence="2">Autotransporter-associated beta strand repeat protein</fullName>
    </submittedName>
</protein>
<keyword evidence="3" id="KW-1185">Reference proteome</keyword>
<sequence>MKKNNGRCSTTVGCWGSRLGIGEKICTGTIRTVLASLRILTVWAGLTGLRLHAQQPELLDWGANGSGFPGGGSGTWDTSSSNWVIDGRTTYQAWPNNDADTYATFGGTAGAVTLQSGIVVNSLVFNTDGYIVNAGSGSLALKNSSTNFGANVTVSYTGQTAIINAPITGSSLAQLTLFGAGTLNLTGANTFTASGGISIQGDGALKISSATGSLDPSTNLFFGVTPGTAGSGGSGSFIYDNTGATGASAQSLASVSISAGDATIQTNRVAAQTVSLTFGSETRVPGAAANFVANGGVTGTDNLISITGHASGFIDQGSFFGGSAYAWYDSGGFVRGIKYGVDSGTITSAGGTSVASTAQVQVTGAITAQVTATFTTLNLSGGNNFAIGSSSTLTVNGILKSGNNSATISGGTIKPGSGKELIIRADQASDALTISSAIAANGANALIKSGAGTLTLSGSDALTGKTYVDGGILSVAALTSLPSGTVQIQGGALQYTGATASTTRVLNVGFGGGAIAVTQAATSLTLSGVATGANTGRATDALLKNGAGTLILSGNSDNSGLFVTVNAGILQMAKTSGIFKHAVSSLVINNGGTAQLAGTGGDQIYDNADVVVNSGGTLDFNGKSEGFDGLSGAGTVTNTAATTSTLTVGLNGNISANAMDAFAGRITDGVGKMALFKIASGTQSLAGASTYSGGTTIQGGTLLVANTTGSAHRHRFRGMCSRGRSAGRGPSVVL</sequence>
<dbReference type="STRING" id="497964.CfE428DRAFT_3894"/>
<proteinExistence type="predicted"/>
<dbReference type="InParanoid" id="B4D4Q6"/>
<organism evidence="2 3">
    <name type="scientific">Chthoniobacter flavus Ellin428</name>
    <dbReference type="NCBI Taxonomy" id="497964"/>
    <lineage>
        <taxon>Bacteria</taxon>
        <taxon>Pseudomonadati</taxon>
        <taxon>Verrucomicrobiota</taxon>
        <taxon>Spartobacteria</taxon>
        <taxon>Chthoniobacterales</taxon>
        <taxon>Chthoniobacteraceae</taxon>
        <taxon>Chthoniobacter</taxon>
    </lineage>
</organism>
<dbReference type="SUPFAM" id="SSF51126">
    <property type="entry name" value="Pectin lyase-like"/>
    <property type="match status" value="2"/>
</dbReference>
<dbReference type="eggNOG" id="COG3210">
    <property type="taxonomic scope" value="Bacteria"/>
</dbReference>
<comment type="caution">
    <text evidence="2">The sequence shown here is derived from an EMBL/GenBank/DDBJ whole genome shotgun (WGS) entry which is preliminary data.</text>
</comment>